<dbReference type="InterPro" id="IPR024661">
    <property type="entry name" value="RNA_pol_III_Rpc31"/>
</dbReference>
<feature type="region of interest" description="Disordered" evidence="4">
    <location>
        <begin position="142"/>
        <end position="203"/>
    </location>
</feature>
<comment type="caution">
    <text evidence="5">The sequence shown here is derived from an EMBL/GenBank/DDBJ whole genome shotgun (WGS) entry which is preliminary data.</text>
</comment>
<accession>A0AAV8TL40</accession>
<evidence type="ECO:0008006" key="7">
    <source>
        <dbReference type="Google" id="ProtNLM"/>
    </source>
</evidence>
<dbReference type="Proteomes" id="UP001159364">
    <property type="component" value="Linkage Group LG04"/>
</dbReference>
<evidence type="ECO:0000313" key="6">
    <source>
        <dbReference type="Proteomes" id="UP001159364"/>
    </source>
</evidence>
<dbReference type="PANTHER" id="PTHR15367">
    <property type="entry name" value="DNA-DIRECTED RNA POLYMERASE III"/>
    <property type="match status" value="1"/>
</dbReference>
<evidence type="ECO:0000256" key="2">
    <source>
        <dbReference type="ARBA" id="ARBA00008352"/>
    </source>
</evidence>
<dbReference type="PANTHER" id="PTHR15367:SF2">
    <property type="entry name" value="DNA-DIRECTED RNA POLYMERASE III SUBUNIT"/>
    <property type="match status" value="1"/>
</dbReference>
<name>A0AAV8TL40_9ROSI</name>
<feature type="compositionally biased region" description="Basic and acidic residues" evidence="4">
    <location>
        <begin position="142"/>
        <end position="156"/>
    </location>
</feature>
<evidence type="ECO:0000313" key="5">
    <source>
        <dbReference type="EMBL" id="KAJ8766869.1"/>
    </source>
</evidence>
<comment type="similarity">
    <text evidence="2">Belongs to the eukaryotic RPC7 RNA polymerase subunit family.</text>
</comment>
<protein>
    <recommendedName>
        <fullName evidence="7">DNA-directed RNA polymerase III subunit</fullName>
    </recommendedName>
</protein>
<keyword evidence="6" id="KW-1185">Reference proteome</keyword>
<dbReference type="GO" id="GO:0006383">
    <property type="term" value="P:transcription by RNA polymerase III"/>
    <property type="evidence" value="ECO:0007669"/>
    <property type="project" value="InterPro"/>
</dbReference>
<dbReference type="AlphaFoldDB" id="A0AAV8TL40"/>
<dbReference type="Pfam" id="PF11705">
    <property type="entry name" value="RNA_pol_3_Rpc31"/>
    <property type="match status" value="1"/>
</dbReference>
<reference evidence="5 6" key="1">
    <citation type="submission" date="2021-09" db="EMBL/GenBank/DDBJ databases">
        <title>Genomic insights and catalytic innovation underlie evolution of tropane alkaloids biosynthesis.</title>
        <authorList>
            <person name="Wang Y.-J."/>
            <person name="Tian T."/>
            <person name="Huang J.-P."/>
            <person name="Huang S.-X."/>
        </authorList>
    </citation>
    <scope>NUCLEOTIDE SEQUENCE [LARGE SCALE GENOMIC DNA]</scope>
    <source>
        <strain evidence="5">KIB-2018</strain>
        <tissue evidence="5">Leaf</tissue>
    </source>
</reference>
<feature type="region of interest" description="Disordered" evidence="4">
    <location>
        <begin position="1"/>
        <end position="21"/>
    </location>
</feature>
<organism evidence="5 6">
    <name type="scientific">Erythroxylum novogranatense</name>
    <dbReference type="NCBI Taxonomy" id="1862640"/>
    <lineage>
        <taxon>Eukaryota</taxon>
        <taxon>Viridiplantae</taxon>
        <taxon>Streptophyta</taxon>
        <taxon>Embryophyta</taxon>
        <taxon>Tracheophyta</taxon>
        <taxon>Spermatophyta</taxon>
        <taxon>Magnoliopsida</taxon>
        <taxon>eudicotyledons</taxon>
        <taxon>Gunneridae</taxon>
        <taxon>Pentapetalae</taxon>
        <taxon>rosids</taxon>
        <taxon>fabids</taxon>
        <taxon>Malpighiales</taxon>
        <taxon>Erythroxylaceae</taxon>
        <taxon>Erythroxylum</taxon>
    </lineage>
</organism>
<evidence type="ECO:0000256" key="3">
    <source>
        <dbReference type="ARBA" id="ARBA00023242"/>
    </source>
</evidence>
<dbReference type="EMBL" id="JAIWQS010000004">
    <property type="protein sequence ID" value="KAJ8766869.1"/>
    <property type="molecule type" value="Genomic_DNA"/>
</dbReference>
<sequence>MSFRGRGRGYHGRSGFGGFSKQEPFVLFPEVELPDPKDVKDEKTLVTWNFLLQRFFKASPYHLKETSKNVSSNSESVDIQRFCDMMKPKVQSERDSLEQILQLGSKNFPKELVEGSRLSRKKLRWNTGSDLEKLDLFEKLEQKIQGKEEKGEREKGEEDEEVEDEELEAEDEISDDDYNQNVDFDDDEDDYNMDDENDDGPTY</sequence>
<evidence type="ECO:0000256" key="4">
    <source>
        <dbReference type="SAM" id="MobiDB-lite"/>
    </source>
</evidence>
<feature type="compositionally biased region" description="Acidic residues" evidence="4">
    <location>
        <begin position="157"/>
        <end position="203"/>
    </location>
</feature>
<feature type="compositionally biased region" description="Basic residues" evidence="4">
    <location>
        <begin position="1"/>
        <end position="11"/>
    </location>
</feature>
<dbReference type="GO" id="GO:0005666">
    <property type="term" value="C:RNA polymerase III complex"/>
    <property type="evidence" value="ECO:0007669"/>
    <property type="project" value="TreeGrafter"/>
</dbReference>
<gene>
    <name evidence="5" type="ORF">K2173_009213</name>
</gene>
<comment type="subcellular location">
    <subcellularLocation>
        <location evidence="1">Nucleus</location>
    </subcellularLocation>
</comment>
<keyword evidence="3" id="KW-0539">Nucleus</keyword>
<evidence type="ECO:0000256" key="1">
    <source>
        <dbReference type="ARBA" id="ARBA00004123"/>
    </source>
</evidence>
<proteinExistence type="inferred from homology"/>